<dbReference type="EMBL" id="LR216287">
    <property type="protein sequence ID" value="VFJ14237.1"/>
    <property type="molecule type" value="Genomic_DNA"/>
</dbReference>
<dbReference type="AlphaFoldDB" id="A0A484IDS3"/>
<dbReference type="Proteomes" id="UP000294299">
    <property type="component" value="Chromosome NFRAN"/>
</dbReference>
<gene>
    <name evidence="1" type="ORF">NFRAN_1915</name>
</gene>
<reference evidence="1 2" key="1">
    <citation type="submission" date="2019-02" db="EMBL/GenBank/DDBJ databases">
        <authorList>
            <person name="Lehtovirta-Morley E L."/>
        </authorList>
    </citation>
    <scope>NUCLEOTIDE SEQUENCE [LARGE SCALE GENOMIC DNA]</scope>
    <source>
        <strain evidence="1">NFRAN1</strain>
    </source>
</reference>
<dbReference type="KEGG" id="nfn:NFRAN_1915"/>
<sequence length="437" mass="49635">MLKEGEGEKSMHSEKVPIDYFDNFRNDNDNKKIVATKKNSKDGYIVIYGLSTEGYEIAKKIIQGKSKVIIIDENSRLGIVLTSEIVKEFPNINFLTDEEPLLNLEPFDKAIVNAPVIFFAPRIRKINQDVKNEIIQKFKELITYLTKNTAIVINVPLGIGGNNEIITLIEHQSGLIVGTDILYYYDPMTHNSNPSQIIIGSYQQQTDTDINPFINSILNLATKKDSVHSNTKVGSIIAAELNHSINVINRYSSLTCINEITRFAKLKEDKKEILHETQKNIYFDEIANALFDLRIISHSLSSSSALSYLVNGTIKSIEGFVKSLVDETRSQLKKREIKASRTKVTILWTIDNHEIRGDKAIIRELLESKLRDYIAEVEVQDVENYIPNSLNNIIIACSNFDYNKIIERMNSNVNQHHPPNYKIIIISANSTFDTVEI</sequence>
<name>A0A484IDS3_9ARCH</name>
<organism evidence="1 2">
    <name type="scientific">Candidatus Nitrosocosmicus franklandianus</name>
    <dbReference type="NCBI Taxonomy" id="1798806"/>
    <lineage>
        <taxon>Archaea</taxon>
        <taxon>Nitrososphaerota</taxon>
        <taxon>Nitrososphaeria</taxon>
        <taxon>Nitrososphaerales</taxon>
        <taxon>Nitrososphaeraceae</taxon>
        <taxon>Candidatus Nitrosocosmicus</taxon>
    </lineage>
</organism>
<evidence type="ECO:0000313" key="2">
    <source>
        <dbReference type="Proteomes" id="UP000294299"/>
    </source>
</evidence>
<protein>
    <submittedName>
        <fullName evidence="1">Uncharacterized protein</fullName>
    </submittedName>
</protein>
<proteinExistence type="predicted"/>
<evidence type="ECO:0000313" key="1">
    <source>
        <dbReference type="EMBL" id="VFJ14237.1"/>
    </source>
</evidence>
<keyword evidence="2" id="KW-1185">Reference proteome</keyword>
<accession>A0A484IDS3</accession>